<dbReference type="WBParaSite" id="EEL_0000337601-mRNA-1">
    <property type="protein sequence ID" value="EEL_0000337601-mRNA-1"/>
    <property type="gene ID" value="EEL_0000337601"/>
</dbReference>
<dbReference type="AlphaFoldDB" id="A0A0R3RPE7"/>
<proteinExistence type="predicted"/>
<protein>
    <submittedName>
        <fullName evidence="7">Membrane transporter protein</fullName>
    </submittedName>
</protein>
<dbReference type="Proteomes" id="UP000050640">
    <property type="component" value="Unplaced"/>
</dbReference>
<feature type="transmembrane region" description="Helical" evidence="5">
    <location>
        <begin position="289"/>
        <end position="311"/>
    </location>
</feature>
<dbReference type="PANTHER" id="PTHR31154:SF4">
    <property type="entry name" value="MEMBRANE TRANSPORTER PROTEIN"/>
    <property type="match status" value="1"/>
</dbReference>
<keyword evidence="2 5" id="KW-0812">Transmembrane</keyword>
<organism evidence="6 7">
    <name type="scientific">Elaeophora elaphi</name>
    <dbReference type="NCBI Taxonomy" id="1147741"/>
    <lineage>
        <taxon>Eukaryota</taxon>
        <taxon>Metazoa</taxon>
        <taxon>Ecdysozoa</taxon>
        <taxon>Nematoda</taxon>
        <taxon>Chromadorea</taxon>
        <taxon>Rhabditida</taxon>
        <taxon>Spirurina</taxon>
        <taxon>Spiruromorpha</taxon>
        <taxon>Filarioidea</taxon>
        <taxon>Onchocercidae</taxon>
        <taxon>Elaeophora</taxon>
    </lineage>
</organism>
<evidence type="ECO:0000256" key="2">
    <source>
        <dbReference type="ARBA" id="ARBA00022692"/>
    </source>
</evidence>
<feature type="transmembrane region" description="Helical" evidence="5">
    <location>
        <begin position="317"/>
        <end position="337"/>
    </location>
</feature>
<sequence length="393" mass="44252">MTDTAYVKNFAAMSMIRCKLRHFFRKYFLEGQKYTCEETNTQVNRGNTNEFLVRHRKLFGFLIPFIFFQTIYWLLAFRYKLYYYFARKYVMSIVMIFGALIGGMTTEGGGAVAFPVMTLALNISPTVARDFSFMIQSCGLSAASFTIFFNGILVEWHSILFSTIGAIFGVIIDSLMAPAEKKMTFVSVFFSFAIALFILNSEKKRKTFDRIDQFTLSKALILIVNGFVGGIFTGISGSGIDVYSFSILALLFRVSEKVATPTSVILMAANSMVGFFWRQFMQNEIQQESWEYFSVCLPVVVICAPIGSLLASYLHRLTLASFIYILETIALISALIIIKPNWTLLIFTSALISGSLIFYMAIARCGQKLALRKIKVSELKEKMNDGAIAIDLG</sequence>
<evidence type="ECO:0000256" key="1">
    <source>
        <dbReference type="ARBA" id="ARBA00004141"/>
    </source>
</evidence>
<evidence type="ECO:0000256" key="5">
    <source>
        <dbReference type="SAM" id="Phobius"/>
    </source>
</evidence>
<comment type="subcellular location">
    <subcellularLocation>
        <location evidence="1">Membrane</location>
        <topology evidence="1">Multi-pass membrane protein</topology>
    </subcellularLocation>
</comment>
<dbReference type="GO" id="GO:0016020">
    <property type="term" value="C:membrane"/>
    <property type="evidence" value="ECO:0007669"/>
    <property type="project" value="UniProtKB-SubCell"/>
</dbReference>
<feature type="transmembrane region" description="Helical" evidence="5">
    <location>
        <begin position="159"/>
        <end position="177"/>
    </location>
</feature>
<feature type="transmembrane region" description="Helical" evidence="5">
    <location>
        <begin position="258"/>
        <end position="277"/>
    </location>
</feature>
<feature type="transmembrane region" description="Helical" evidence="5">
    <location>
        <begin position="58"/>
        <end position="77"/>
    </location>
</feature>
<feature type="transmembrane region" description="Helical" evidence="5">
    <location>
        <begin position="344"/>
        <end position="362"/>
    </location>
</feature>
<evidence type="ECO:0000256" key="4">
    <source>
        <dbReference type="ARBA" id="ARBA00023136"/>
    </source>
</evidence>
<name>A0A0R3RPE7_9BILA</name>
<dbReference type="Pfam" id="PF01925">
    <property type="entry name" value="TauE"/>
    <property type="match status" value="1"/>
</dbReference>
<keyword evidence="6" id="KW-1185">Reference proteome</keyword>
<evidence type="ECO:0000313" key="7">
    <source>
        <dbReference type="WBParaSite" id="EEL_0000337601-mRNA-1"/>
    </source>
</evidence>
<keyword evidence="3 5" id="KW-1133">Transmembrane helix</keyword>
<feature type="transmembrane region" description="Helical" evidence="5">
    <location>
        <begin position="219"/>
        <end position="252"/>
    </location>
</feature>
<reference evidence="7" key="1">
    <citation type="submission" date="2017-02" db="UniProtKB">
        <authorList>
            <consortium name="WormBaseParasite"/>
        </authorList>
    </citation>
    <scope>IDENTIFICATION</scope>
</reference>
<evidence type="ECO:0000313" key="6">
    <source>
        <dbReference type="Proteomes" id="UP000050640"/>
    </source>
</evidence>
<dbReference type="InterPro" id="IPR002781">
    <property type="entry name" value="TM_pro_TauE-like"/>
</dbReference>
<accession>A0A0R3RPE7</accession>
<keyword evidence="4 5" id="KW-0472">Membrane</keyword>
<feature type="transmembrane region" description="Helical" evidence="5">
    <location>
        <begin position="183"/>
        <end position="199"/>
    </location>
</feature>
<feature type="transmembrane region" description="Helical" evidence="5">
    <location>
        <begin position="89"/>
        <end position="113"/>
    </location>
</feature>
<feature type="transmembrane region" description="Helical" evidence="5">
    <location>
        <begin position="133"/>
        <end position="152"/>
    </location>
</feature>
<evidence type="ECO:0000256" key="3">
    <source>
        <dbReference type="ARBA" id="ARBA00022989"/>
    </source>
</evidence>
<dbReference type="PANTHER" id="PTHR31154">
    <property type="entry name" value="MEMBRANE TRANSPORTER PROTEIN"/>
    <property type="match status" value="1"/>
</dbReference>